<keyword evidence="1" id="KW-0812">Transmembrane</keyword>
<proteinExistence type="predicted"/>
<feature type="transmembrane region" description="Helical" evidence="1">
    <location>
        <begin position="135"/>
        <end position="158"/>
    </location>
</feature>
<gene>
    <name evidence="4" type="primary">LOC108054016</name>
    <name evidence="2" type="synonym">108054016</name>
</gene>
<accession>A0A6P4FRX0</accession>
<keyword evidence="1" id="KW-1133">Transmembrane helix</keyword>
<feature type="transmembrane region" description="Helical" evidence="1">
    <location>
        <begin position="107"/>
        <end position="129"/>
    </location>
</feature>
<feature type="transmembrane region" description="Helical" evidence="1">
    <location>
        <begin position="79"/>
        <end position="100"/>
    </location>
</feature>
<evidence type="ECO:0000256" key="1">
    <source>
        <dbReference type="SAM" id="Phobius"/>
    </source>
</evidence>
<dbReference type="Proteomes" id="UP001652680">
    <property type="component" value="Unassembled WGS sequence"/>
</dbReference>
<dbReference type="AlphaFoldDB" id="A0A6P4FRX0"/>
<sequence>MSDQPADGLGRLRLAVRLRIYGTALVFIVLAIVLLILPDLFRGHPLVPDSVATYCCFGIGLTALCVYASVTWLRRKFPINWIASCSIAACLALGTVFVLPEQPAGHVLLLSLEILIMMALLLLVGSLLLPNCPPVAYLFLTWFIYVMFSTVLMVVVVVHLQDRPLIYEVALHFVVWQIGFPVIEFQAQVISGYWDNFPPLLDIPLCATMLLLDFLACYAILDSADDIGFELSYVSRSSNQKFLARVIKSQM</sequence>
<feature type="transmembrane region" description="Helical" evidence="1">
    <location>
        <begin position="53"/>
        <end position="73"/>
    </location>
</feature>
<reference evidence="3" key="1">
    <citation type="journal article" date="2021" name="Elife">
        <title>Highly contiguous assemblies of 101 drosophilid genomes.</title>
        <authorList>
            <person name="Kim B.Y."/>
            <person name="Wang J.R."/>
            <person name="Miller D.E."/>
            <person name="Barmina O."/>
            <person name="Delaney E."/>
            <person name="Thompson A."/>
            <person name="Comeault A.A."/>
            <person name="Peede D."/>
            <person name="D'Agostino E.R."/>
            <person name="Pelaez J."/>
            <person name="Aguilar J.M."/>
            <person name="Haji D."/>
            <person name="Matsunaga T."/>
            <person name="Armstrong E.E."/>
            <person name="Zych M."/>
            <person name="Ogawa Y."/>
            <person name="Stamenkovic-Radak M."/>
            <person name="Jelic M."/>
            <person name="Veselinovic M.S."/>
            <person name="Tanaskovic M."/>
            <person name="Eric P."/>
            <person name="Gao J.J."/>
            <person name="Katoh T.K."/>
            <person name="Toda M.J."/>
            <person name="Watabe H."/>
            <person name="Watada M."/>
            <person name="Davis J.S."/>
            <person name="Moyle L.C."/>
            <person name="Manoli G."/>
            <person name="Bertolini E."/>
            <person name="Kostal V."/>
            <person name="Hawley R.S."/>
            <person name="Takahashi A."/>
            <person name="Jones C.D."/>
            <person name="Price D.K."/>
            <person name="Whiteman N."/>
            <person name="Kopp A."/>
            <person name="Matute D.R."/>
            <person name="Petrov D.A."/>
        </authorList>
    </citation>
    <scope>NUCLEOTIDE SEQUENCE [LARGE SCALE GENOMIC DNA]</scope>
</reference>
<evidence type="ECO:0000313" key="2">
    <source>
        <dbReference type="EnsemblMetazoa" id="XP_016992254.1"/>
    </source>
</evidence>
<organism evidence="4">
    <name type="scientific">Drosophila rhopaloa</name>
    <name type="common">Fruit fly</name>
    <dbReference type="NCBI Taxonomy" id="1041015"/>
    <lineage>
        <taxon>Eukaryota</taxon>
        <taxon>Metazoa</taxon>
        <taxon>Ecdysozoa</taxon>
        <taxon>Arthropoda</taxon>
        <taxon>Hexapoda</taxon>
        <taxon>Insecta</taxon>
        <taxon>Pterygota</taxon>
        <taxon>Neoptera</taxon>
        <taxon>Endopterygota</taxon>
        <taxon>Diptera</taxon>
        <taxon>Brachycera</taxon>
        <taxon>Muscomorpha</taxon>
        <taxon>Ephydroidea</taxon>
        <taxon>Drosophilidae</taxon>
        <taxon>Drosophila</taxon>
        <taxon>Sophophora</taxon>
    </lineage>
</organism>
<name>A0A6P4FRX0_DRORH</name>
<evidence type="ECO:0000313" key="3">
    <source>
        <dbReference type="Proteomes" id="UP001652680"/>
    </source>
</evidence>
<evidence type="ECO:0000313" key="4">
    <source>
        <dbReference type="RefSeq" id="XP_016992254.1"/>
    </source>
</evidence>
<dbReference type="GeneID" id="108054016"/>
<reference evidence="2" key="3">
    <citation type="submission" date="2025-05" db="UniProtKB">
        <authorList>
            <consortium name="EnsemblMetazoa"/>
        </authorList>
    </citation>
    <scope>IDENTIFICATION</scope>
</reference>
<dbReference type="RefSeq" id="XP_016992254.1">
    <property type="nucleotide sequence ID" value="XM_017136765.1"/>
</dbReference>
<dbReference type="OrthoDB" id="7870794at2759"/>
<dbReference type="EnsemblMetazoa" id="XM_017136765.2">
    <property type="protein sequence ID" value="XP_016992254.1"/>
    <property type="gene ID" value="LOC108054016"/>
</dbReference>
<keyword evidence="1" id="KW-0472">Membrane</keyword>
<keyword evidence="3" id="KW-1185">Reference proteome</keyword>
<feature type="transmembrane region" description="Helical" evidence="1">
    <location>
        <begin position="20"/>
        <end position="41"/>
    </location>
</feature>
<reference evidence="4" key="2">
    <citation type="submission" date="2025-04" db="UniProtKB">
        <authorList>
            <consortium name="RefSeq"/>
        </authorList>
    </citation>
    <scope>IDENTIFICATION</scope>
</reference>
<protein>
    <submittedName>
        <fullName evidence="4">Uncharacterized protein LOC108054016</fullName>
    </submittedName>
</protein>